<name>A0A1I8EUL6_WUCBA</name>
<organism evidence="1">
    <name type="scientific">Wuchereria bancrofti</name>
    <dbReference type="NCBI Taxonomy" id="6293"/>
    <lineage>
        <taxon>Eukaryota</taxon>
        <taxon>Metazoa</taxon>
        <taxon>Ecdysozoa</taxon>
        <taxon>Nematoda</taxon>
        <taxon>Chromadorea</taxon>
        <taxon>Rhabditida</taxon>
        <taxon>Spirurina</taxon>
        <taxon>Spiruromorpha</taxon>
        <taxon>Filarioidea</taxon>
        <taxon>Onchocercidae</taxon>
        <taxon>Wuchereria</taxon>
    </lineage>
</organism>
<accession>A0A1I8EUL6</accession>
<proteinExistence type="predicted"/>
<protein>
    <submittedName>
        <fullName evidence="1">Uncharacterized protein</fullName>
    </submittedName>
</protein>
<dbReference type="WBParaSite" id="maker-PairedContig_534-snap-gene-0.2-mRNA-1">
    <property type="protein sequence ID" value="maker-PairedContig_534-snap-gene-0.2-mRNA-1"/>
    <property type="gene ID" value="maker-PairedContig_534-snap-gene-0.2"/>
</dbReference>
<evidence type="ECO:0000313" key="1">
    <source>
        <dbReference type="WBParaSite" id="maker-PairedContig_534-snap-gene-0.2-mRNA-1"/>
    </source>
</evidence>
<reference evidence="1" key="1">
    <citation type="submission" date="2016-11" db="UniProtKB">
        <authorList>
            <consortium name="WormBaseParasite"/>
        </authorList>
    </citation>
    <scope>IDENTIFICATION</scope>
    <source>
        <strain evidence="1">pt0022</strain>
    </source>
</reference>
<sequence length="11" mass="1340">MRHGNCYPESF</sequence>